<evidence type="ECO:0000313" key="1">
    <source>
        <dbReference type="EMBL" id="EYD77556.1"/>
    </source>
</evidence>
<dbReference type="AlphaFoldDB" id="A0A017HT75"/>
<dbReference type="EMBL" id="AOSK01000024">
    <property type="protein sequence ID" value="EYD77556.1"/>
    <property type="molecule type" value="Genomic_DNA"/>
</dbReference>
<name>A0A017HT75_9RHOB</name>
<dbReference type="HOGENOM" id="CLU_070576_0_0_5"/>
<proteinExistence type="predicted"/>
<accession>A0A017HT75</accession>
<comment type="caution">
    <text evidence="1">The sequence shown here is derived from an EMBL/GenBank/DDBJ whole genome shotgun (WGS) entry which is preliminary data.</text>
</comment>
<dbReference type="STRING" id="442562.Rumeso_00722"/>
<organism evidence="1 2">
    <name type="scientific">Rubellimicrobium mesophilum DSM 19309</name>
    <dbReference type="NCBI Taxonomy" id="442562"/>
    <lineage>
        <taxon>Bacteria</taxon>
        <taxon>Pseudomonadati</taxon>
        <taxon>Pseudomonadota</taxon>
        <taxon>Alphaproteobacteria</taxon>
        <taxon>Rhodobacterales</taxon>
        <taxon>Roseobacteraceae</taxon>
        <taxon>Rubellimicrobium</taxon>
    </lineage>
</organism>
<reference evidence="1 2" key="1">
    <citation type="submission" date="2013-02" db="EMBL/GenBank/DDBJ databases">
        <authorList>
            <person name="Fiebig A."/>
            <person name="Goeker M."/>
            <person name="Klenk H.-P.P."/>
        </authorList>
    </citation>
    <scope>NUCLEOTIDE SEQUENCE [LARGE SCALE GENOMIC DNA]</scope>
    <source>
        <strain evidence="1 2">DSM 19309</strain>
    </source>
</reference>
<sequence length="312" mass="33159">MRTLLLVIAALFALLSGGWFLVAWQIESRAEAALADLRARGFSVDYADLSTTGFPSRFDTTATNLRLATPDGRVIWEAPFLRVTALSIRPNRVTTLWPQDQTLTLAGQRIDLSAKDLRASATVGLSTDLPLDEATIGSGLATVQAENGLGFGMDRLAARAARSGSAYDLFAEVEGLRPATVSANIGLLRLDARVTLDAPLELRSPTAPRFRGVALREVRLAQGDVALTGSGTLEPDAQGYLAGTVNLTAENWPGLLDLLQAAGLLAEQQRPFVEGALAQMAQGSDRIEVPVTFADGKVEALGLVLLEAPRVL</sequence>
<evidence type="ECO:0000313" key="2">
    <source>
        <dbReference type="Proteomes" id="UP000019666"/>
    </source>
</evidence>
<keyword evidence="2" id="KW-1185">Reference proteome</keyword>
<protein>
    <submittedName>
        <fullName evidence="1">High-affinity K+ transport system, ATPase chain B</fullName>
    </submittedName>
</protein>
<dbReference type="Proteomes" id="UP000019666">
    <property type="component" value="Unassembled WGS sequence"/>
</dbReference>
<dbReference type="InterPro" id="IPR018666">
    <property type="entry name" value="DUF2125"/>
</dbReference>
<gene>
    <name evidence="1" type="ORF">Rumeso_00722</name>
</gene>
<dbReference type="Pfam" id="PF09898">
    <property type="entry name" value="DUF2125"/>
    <property type="match status" value="1"/>
</dbReference>
<dbReference type="RefSeq" id="WP_037281640.1">
    <property type="nucleotide sequence ID" value="NZ_KK088593.1"/>
</dbReference>